<accession>A0AAE3QDC6</accession>
<dbReference type="EMBL" id="JALDYZ010000002">
    <property type="protein sequence ID" value="MDI7921758.1"/>
    <property type="molecule type" value="Genomic_DNA"/>
</dbReference>
<proteinExistence type="predicted"/>
<evidence type="ECO:0000313" key="2">
    <source>
        <dbReference type="Proteomes" id="UP001161580"/>
    </source>
</evidence>
<dbReference type="AlphaFoldDB" id="A0AAE3QDC6"/>
<evidence type="ECO:0000313" key="1">
    <source>
        <dbReference type="EMBL" id="MDI7921758.1"/>
    </source>
</evidence>
<protein>
    <submittedName>
        <fullName evidence="1">Uncharacterized protein</fullName>
    </submittedName>
</protein>
<dbReference type="RefSeq" id="WP_311789161.1">
    <property type="nucleotide sequence ID" value="NZ_JALDYY010000024.1"/>
</dbReference>
<comment type="caution">
    <text evidence="1">The sequence shown here is derived from an EMBL/GenBank/DDBJ whole genome shotgun (WGS) entry which is preliminary data.</text>
</comment>
<name>A0AAE3QDC6_9HYPH</name>
<sequence length="97" mass="10454">MQKAEEARQYLAETDPIDGDPLLLAEVGITAPTLAEVASVVHAAYTQWQQIGAAIEAARLGAKSAIYAAATIEEAESIAMEVAWPAIWRQLWVSKNC</sequence>
<organism evidence="1 2">
    <name type="scientific">Ferirhizobium litorale</name>
    <dbReference type="NCBI Taxonomy" id="2927786"/>
    <lineage>
        <taxon>Bacteria</taxon>
        <taxon>Pseudomonadati</taxon>
        <taxon>Pseudomonadota</taxon>
        <taxon>Alphaproteobacteria</taxon>
        <taxon>Hyphomicrobiales</taxon>
        <taxon>Rhizobiaceae</taxon>
        <taxon>Ferirhizobium</taxon>
    </lineage>
</organism>
<dbReference type="Proteomes" id="UP001161580">
    <property type="component" value="Unassembled WGS sequence"/>
</dbReference>
<gene>
    <name evidence="1" type="ORF">MRS75_06615</name>
</gene>
<keyword evidence="2" id="KW-1185">Reference proteome</keyword>
<reference evidence="1" key="1">
    <citation type="submission" date="2022-03" db="EMBL/GenBank/DDBJ databases">
        <title>Fererhizobium litorale gen. nov., sp. nov., isolated from sandy sediments of the Sea of Japan seashore.</title>
        <authorList>
            <person name="Romanenko L."/>
            <person name="Kurilenko V."/>
            <person name="Otstavnykh N."/>
            <person name="Svetashev V."/>
            <person name="Tekutyeva L."/>
            <person name="Isaeva M."/>
            <person name="Mikhailov V."/>
        </authorList>
    </citation>
    <scope>NUCLEOTIDE SEQUENCE</scope>
    <source>
        <strain evidence="1">KMM 9576</strain>
    </source>
</reference>